<accession>A0A1I5S9W4</accession>
<protein>
    <submittedName>
        <fullName evidence="1">Uncharacterized protein</fullName>
    </submittedName>
</protein>
<evidence type="ECO:0000313" key="2">
    <source>
        <dbReference type="Proteomes" id="UP000198727"/>
    </source>
</evidence>
<sequence>MPVPHPALEVGGELLTQEHQRVRVHDDPAVQQHLVAGRLGETGAAGLGLPCAIHRERTESRDQLGHSMVLAGLRRDTLAEFLGTFPTRRGESLLDRFHPTRAVVDTLAQLGYC</sequence>
<keyword evidence="2" id="KW-1185">Reference proteome</keyword>
<dbReference type="Proteomes" id="UP000198727">
    <property type="component" value="Unassembled WGS sequence"/>
</dbReference>
<dbReference type="AlphaFoldDB" id="A0A1I5S9W4"/>
<proteinExistence type="predicted"/>
<dbReference type="EMBL" id="FOWW01000003">
    <property type="protein sequence ID" value="SFP67505.1"/>
    <property type="molecule type" value="Genomic_DNA"/>
</dbReference>
<dbReference type="STRING" id="587909.SAMN05421810_10364"/>
<reference evidence="2" key="1">
    <citation type="submission" date="2016-10" db="EMBL/GenBank/DDBJ databases">
        <authorList>
            <person name="Varghese N."/>
            <person name="Submissions S."/>
        </authorList>
    </citation>
    <scope>NUCLEOTIDE SEQUENCE [LARGE SCALE GENOMIC DNA]</scope>
    <source>
        <strain evidence="2">CGMCC 4.5579</strain>
    </source>
</reference>
<organism evidence="1 2">
    <name type="scientific">Amycolatopsis arida</name>
    <dbReference type="NCBI Taxonomy" id="587909"/>
    <lineage>
        <taxon>Bacteria</taxon>
        <taxon>Bacillati</taxon>
        <taxon>Actinomycetota</taxon>
        <taxon>Actinomycetes</taxon>
        <taxon>Pseudonocardiales</taxon>
        <taxon>Pseudonocardiaceae</taxon>
        <taxon>Amycolatopsis</taxon>
    </lineage>
</organism>
<name>A0A1I5S9W4_9PSEU</name>
<evidence type="ECO:0000313" key="1">
    <source>
        <dbReference type="EMBL" id="SFP67505.1"/>
    </source>
</evidence>
<dbReference type="RefSeq" id="WP_092529764.1">
    <property type="nucleotide sequence ID" value="NZ_FOWW01000003.1"/>
</dbReference>
<gene>
    <name evidence="1" type="ORF">SAMN05421810_10364</name>
</gene>
<dbReference type="OrthoDB" id="9803238at2"/>